<dbReference type="AlphaFoldDB" id="A0A9D9DJQ1"/>
<reference evidence="3" key="1">
    <citation type="submission" date="2020-10" db="EMBL/GenBank/DDBJ databases">
        <authorList>
            <person name="Gilroy R."/>
        </authorList>
    </citation>
    <scope>NUCLEOTIDE SEQUENCE</scope>
    <source>
        <strain evidence="3">11159</strain>
    </source>
</reference>
<evidence type="ECO:0000313" key="3">
    <source>
        <dbReference type="EMBL" id="MBO8427405.1"/>
    </source>
</evidence>
<protein>
    <recommendedName>
        <fullName evidence="2">DUF8108 domain-containing protein</fullName>
    </recommendedName>
</protein>
<dbReference type="Proteomes" id="UP000823613">
    <property type="component" value="Unassembled WGS sequence"/>
</dbReference>
<evidence type="ECO:0000313" key="4">
    <source>
        <dbReference type="Proteomes" id="UP000823613"/>
    </source>
</evidence>
<gene>
    <name evidence="3" type="ORF">IAC58_02450</name>
</gene>
<feature type="transmembrane region" description="Helical" evidence="1">
    <location>
        <begin position="49"/>
        <end position="70"/>
    </location>
</feature>
<proteinExistence type="predicted"/>
<keyword evidence="1" id="KW-1133">Transmembrane helix</keyword>
<sequence>MITERIRRCNSKEEYERVIDDYITSGYKIKSRGEKSYSMVKKGEHDKHGLVAALTVWWTFGLGNLVYALMPTKVEDAVLVKLEEKN</sequence>
<keyword evidence="1" id="KW-0472">Membrane</keyword>
<comment type="caution">
    <text evidence="3">The sequence shown here is derived from an EMBL/GenBank/DDBJ whole genome shotgun (WGS) entry which is preliminary data.</text>
</comment>
<organism evidence="3 4">
    <name type="scientific">Candidatus Onthovivens merdipullorum</name>
    <dbReference type="NCBI Taxonomy" id="2840889"/>
    <lineage>
        <taxon>Bacteria</taxon>
        <taxon>Bacillati</taxon>
        <taxon>Bacillota</taxon>
        <taxon>Bacilli</taxon>
        <taxon>Bacillales</taxon>
        <taxon>Candidatus Onthovivens</taxon>
    </lineage>
</organism>
<dbReference type="Pfam" id="PF26438">
    <property type="entry name" value="DUF8108_N"/>
    <property type="match status" value="1"/>
</dbReference>
<keyword evidence="1" id="KW-0812">Transmembrane</keyword>
<dbReference type="InterPro" id="IPR058962">
    <property type="entry name" value="DUF8108_N"/>
</dbReference>
<feature type="domain" description="DUF8108" evidence="2">
    <location>
        <begin position="12"/>
        <end position="69"/>
    </location>
</feature>
<evidence type="ECO:0000259" key="2">
    <source>
        <dbReference type="Pfam" id="PF26438"/>
    </source>
</evidence>
<evidence type="ECO:0000256" key="1">
    <source>
        <dbReference type="SAM" id="Phobius"/>
    </source>
</evidence>
<dbReference type="EMBL" id="JADIMY010000053">
    <property type="protein sequence ID" value="MBO8427405.1"/>
    <property type="molecule type" value="Genomic_DNA"/>
</dbReference>
<name>A0A9D9DJQ1_9BACL</name>
<accession>A0A9D9DJQ1</accession>
<reference evidence="3" key="2">
    <citation type="journal article" date="2021" name="PeerJ">
        <title>Extensive microbial diversity within the chicken gut microbiome revealed by metagenomics and culture.</title>
        <authorList>
            <person name="Gilroy R."/>
            <person name="Ravi A."/>
            <person name="Getino M."/>
            <person name="Pursley I."/>
            <person name="Horton D.L."/>
            <person name="Alikhan N.F."/>
            <person name="Baker D."/>
            <person name="Gharbi K."/>
            <person name="Hall N."/>
            <person name="Watson M."/>
            <person name="Adriaenssens E.M."/>
            <person name="Foster-Nyarko E."/>
            <person name="Jarju S."/>
            <person name="Secka A."/>
            <person name="Antonio M."/>
            <person name="Oren A."/>
            <person name="Chaudhuri R.R."/>
            <person name="La Ragione R."/>
            <person name="Hildebrand F."/>
            <person name="Pallen M.J."/>
        </authorList>
    </citation>
    <scope>NUCLEOTIDE SEQUENCE</scope>
    <source>
        <strain evidence="3">11159</strain>
    </source>
</reference>